<feature type="transmembrane region" description="Helical" evidence="1">
    <location>
        <begin position="73"/>
        <end position="94"/>
    </location>
</feature>
<dbReference type="InterPro" id="IPR029063">
    <property type="entry name" value="SAM-dependent_MTases_sf"/>
</dbReference>
<dbReference type="PANTHER" id="PTHR34203:SF13">
    <property type="entry name" value="EXPRESSED PROTEIN"/>
    <property type="match status" value="1"/>
</dbReference>
<keyword evidence="1" id="KW-0812">Transmembrane</keyword>
<evidence type="ECO:0000313" key="3">
    <source>
        <dbReference type="EMBL" id="CAD9206236.1"/>
    </source>
</evidence>
<keyword evidence="1" id="KW-0472">Membrane</keyword>
<dbReference type="SUPFAM" id="SSF53335">
    <property type="entry name" value="S-adenosyl-L-methionine-dependent methyltransferases"/>
    <property type="match status" value="1"/>
</dbReference>
<evidence type="ECO:0000256" key="1">
    <source>
        <dbReference type="SAM" id="Phobius"/>
    </source>
</evidence>
<accession>A0A7S1X2C0</accession>
<keyword evidence="1" id="KW-1133">Transmembrane helix</keyword>
<dbReference type="PANTHER" id="PTHR34203">
    <property type="entry name" value="METHYLTRANSFERASE, FKBM FAMILY PROTEIN"/>
    <property type="match status" value="1"/>
</dbReference>
<gene>
    <name evidence="3" type="ORF">TCHU04912_LOCUS8472</name>
</gene>
<dbReference type="Gene3D" id="3.40.50.150">
    <property type="entry name" value="Vaccinia Virus protein VP39"/>
    <property type="match status" value="1"/>
</dbReference>
<evidence type="ECO:0000259" key="2">
    <source>
        <dbReference type="Pfam" id="PF05050"/>
    </source>
</evidence>
<dbReference type="NCBIfam" id="TIGR01444">
    <property type="entry name" value="fkbM_fam"/>
    <property type="match status" value="1"/>
</dbReference>
<dbReference type="AlphaFoldDB" id="A0A7S1X2C0"/>
<sequence>MLMIILSHRPQVLVRVVDDCSGRALPDACTQASPPPRLSTGIPDFPVSVQLLELAMGSGEEGKEREQQVAPSAIQLGAVAALLLVLSACMFAFFNARGGSQVTAVEASLMLTLPATAPSVNRADLADVPSVAVASATPVLTELERKTRVASRVGQKQVEITLRVKSGGAVQATGWPSRTDSALAERQIRSYKQHALTGFRNKATTDFKILHGFLQSHKAQVKPGQSCATFDVGANLGKYSVDLMGLPVVKDCTIWAFEPNPIVHKQLLDTVRRFTNVRPLNVGVGAKAANLTFYYRPGDTHDTGGSFNVDNSRGGAGRNTREKSTAVVRVITLDELIAAEVPPQWSIPLVKIDVEGLEKDVKLGMANALRAGRISAVYWERQGAYELEPFREEVGFMARHGYAVYIIGSIPFGAGGTWRKHNSRPVLVRVDGGYFHEDYAPHLYKGPGRGGPRTGKPIAINLLAVQAAHPFNALVKSRFTIRR</sequence>
<dbReference type="Pfam" id="PF05050">
    <property type="entry name" value="Methyltransf_21"/>
    <property type="match status" value="1"/>
</dbReference>
<dbReference type="InterPro" id="IPR052514">
    <property type="entry name" value="SAM-dependent_MTase"/>
</dbReference>
<organism evidence="3">
    <name type="scientific">Tetraselmis chuii</name>
    <dbReference type="NCBI Taxonomy" id="63592"/>
    <lineage>
        <taxon>Eukaryota</taxon>
        <taxon>Viridiplantae</taxon>
        <taxon>Chlorophyta</taxon>
        <taxon>core chlorophytes</taxon>
        <taxon>Chlorodendrophyceae</taxon>
        <taxon>Chlorodendrales</taxon>
        <taxon>Chlorodendraceae</taxon>
        <taxon>Tetraselmis</taxon>
    </lineage>
</organism>
<proteinExistence type="predicted"/>
<name>A0A7S1X2C0_9CHLO</name>
<protein>
    <recommendedName>
        <fullName evidence="2">Methyltransferase FkbM domain-containing protein</fullName>
    </recommendedName>
</protein>
<reference evidence="3" key="1">
    <citation type="submission" date="2021-01" db="EMBL/GenBank/DDBJ databases">
        <authorList>
            <person name="Corre E."/>
            <person name="Pelletier E."/>
            <person name="Niang G."/>
            <person name="Scheremetjew M."/>
            <person name="Finn R."/>
            <person name="Kale V."/>
            <person name="Holt S."/>
            <person name="Cochrane G."/>
            <person name="Meng A."/>
            <person name="Brown T."/>
            <person name="Cohen L."/>
        </authorList>
    </citation>
    <scope>NUCLEOTIDE SEQUENCE</scope>
    <source>
        <strain evidence="3">PLY429</strain>
    </source>
</reference>
<dbReference type="EMBL" id="HBGG01016500">
    <property type="protein sequence ID" value="CAD9206236.1"/>
    <property type="molecule type" value="Transcribed_RNA"/>
</dbReference>
<dbReference type="InterPro" id="IPR006342">
    <property type="entry name" value="FkbM_mtfrase"/>
</dbReference>
<feature type="domain" description="Methyltransferase FkbM" evidence="2">
    <location>
        <begin position="231"/>
        <end position="402"/>
    </location>
</feature>